<organism evidence="1">
    <name type="scientific">Cupriavidus necator</name>
    <name type="common">Alcaligenes eutrophus</name>
    <name type="synonym">Ralstonia eutropha</name>
    <dbReference type="NCBI Taxonomy" id="106590"/>
    <lineage>
        <taxon>Bacteria</taxon>
        <taxon>Pseudomonadati</taxon>
        <taxon>Pseudomonadota</taxon>
        <taxon>Betaproteobacteria</taxon>
        <taxon>Burkholderiales</taxon>
        <taxon>Burkholderiaceae</taxon>
        <taxon>Cupriavidus</taxon>
    </lineage>
</organism>
<gene>
    <name evidence="1" type="ORF">CNECB9_2110014</name>
</gene>
<reference evidence="1" key="1">
    <citation type="submission" date="2016-09" db="EMBL/GenBank/DDBJ databases">
        <authorList>
            <person name="Capua I."/>
            <person name="De Benedictis P."/>
            <person name="Joannis T."/>
            <person name="Lombin L.H."/>
            <person name="Cattoli G."/>
        </authorList>
    </citation>
    <scope>NUCLEOTIDE SEQUENCE</scope>
    <source>
        <strain evidence="1">B9</strain>
    </source>
</reference>
<dbReference type="RefSeq" id="WP_340522838.1">
    <property type="nucleotide sequence ID" value="NZ_FMSH01000126.1"/>
</dbReference>
<evidence type="ECO:0000313" key="1">
    <source>
        <dbReference type="EMBL" id="SCU74914.1"/>
    </source>
</evidence>
<dbReference type="EMBL" id="FMSH01000126">
    <property type="protein sequence ID" value="SCU74914.1"/>
    <property type="molecule type" value="Genomic_DNA"/>
</dbReference>
<protein>
    <submittedName>
        <fullName evidence="1">Uncharacterized protein</fullName>
    </submittedName>
</protein>
<sequence length="101" mass="10778">MEAAYLQQGRMFKSAFEAEQASNIAFVANGLGVGSPVAHNTPNLRLSELDTTHPLDRRTHALERSKLGANACSVGFCRSAWRSLASCSGPVLPDGPAWHGL</sequence>
<proteinExistence type="predicted"/>
<accession>A0A1K0IC86</accession>
<dbReference type="AlphaFoldDB" id="A0A1K0IC86"/>
<name>A0A1K0IC86_CUPNE</name>